<feature type="domain" description="Histidine kinase" evidence="9">
    <location>
        <begin position="27"/>
        <end position="239"/>
    </location>
</feature>
<dbReference type="PROSITE" id="PS50109">
    <property type="entry name" value="HIS_KIN"/>
    <property type="match status" value="1"/>
</dbReference>
<gene>
    <name evidence="10" type="primary">kinE</name>
    <name evidence="10" type="ORF">Mal52_57720</name>
</gene>
<dbReference type="Pfam" id="PF00512">
    <property type="entry name" value="HisKA"/>
    <property type="match status" value="1"/>
</dbReference>
<keyword evidence="6 10" id="KW-0418">Kinase</keyword>
<dbReference type="CDD" id="cd00082">
    <property type="entry name" value="HisKA"/>
    <property type="match status" value="1"/>
</dbReference>
<dbReference type="SUPFAM" id="SSF55874">
    <property type="entry name" value="ATPase domain of HSP90 chaperone/DNA topoisomerase II/histidine kinase"/>
    <property type="match status" value="1"/>
</dbReference>
<dbReference type="PRINTS" id="PR00344">
    <property type="entry name" value="BCTRLSENSOR"/>
</dbReference>
<dbReference type="EMBL" id="CP036276">
    <property type="protein sequence ID" value="QDU47244.1"/>
    <property type="molecule type" value="Genomic_DNA"/>
</dbReference>
<dbReference type="InterPro" id="IPR005467">
    <property type="entry name" value="His_kinase_dom"/>
</dbReference>
<dbReference type="EC" id="2.7.13.3" evidence="2"/>
<proteinExistence type="predicted"/>
<keyword evidence="7" id="KW-0067">ATP-binding</keyword>
<organism evidence="10 11">
    <name type="scientific">Symmachiella dynata</name>
    <dbReference type="NCBI Taxonomy" id="2527995"/>
    <lineage>
        <taxon>Bacteria</taxon>
        <taxon>Pseudomonadati</taxon>
        <taxon>Planctomycetota</taxon>
        <taxon>Planctomycetia</taxon>
        <taxon>Planctomycetales</taxon>
        <taxon>Planctomycetaceae</taxon>
        <taxon>Symmachiella</taxon>
    </lineage>
</organism>
<dbReference type="SMART" id="SM00387">
    <property type="entry name" value="HATPase_c"/>
    <property type="match status" value="1"/>
</dbReference>
<name>A0A517ZXN1_9PLAN</name>
<keyword evidence="8" id="KW-0902">Two-component regulatory system</keyword>
<comment type="catalytic activity">
    <reaction evidence="1">
        <text>ATP + protein L-histidine = ADP + protein N-phospho-L-histidine.</text>
        <dbReference type="EC" id="2.7.13.3"/>
    </reaction>
</comment>
<dbReference type="InterPro" id="IPR036097">
    <property type="entry name" value="HisK_dim/P_sf"/>
</dbReference>
<reference evidence="10 11" key="1">
    <citation type="submission" date="2019-02" db="EMBL/GenBank/DDBJ databases">
        <title>Deep-cultivation of Planctomycetes and their phenomic and genomic characterization uncovers novel biology.</title>
        <authorList>
            <person name="Wiegand S."/>
            <person name="Jogler M."/>
            <person name="Boedeker C."/>
            <person name="Pinto D."/>
            <person name="Vollmers J."/>
            <person name="Rivas-Marin E."/>
            <person name="Kohn T."/>
            <person name="Peeters S.H."/>
            <person name="Heuer A."/>
            <person name="Rast P."/>
            <person name="Oberbeckmann S."/>
            <person name="Bunk B."/>
            <person name="Jeske O."/>
            <person name="Meyerdierks A."/>
            <person name="Storesund J.E."/>
            <person name="Kallscheuer N."/>
            <person name="Luecker S."/>
            <person name="Lage O.M."/>
            <person name="Pohl T."/>
            <person name="Merkel B.J."/>
            <person name="Hornburger P."/>
            <person name="Mueller R.-W."/>
            <person name="Bruemmer F."/>
            <person name="Labrenz M."/>
            <person name="Spormann A.M."/>
            <person name="Op den Camp H."/>
            <person name="Overmann J."/>
            <person name="Amann R."/>
            <person name="Jetten M.S.M."/>
            <person name="Mascher T."/>
            <person name="Medema M.H."/>
            <person name="Devos D.P."/>
            <person name="Kaster A.-K."/>
            <person name="Ovreas L."/>
            <person name="Rohde M."/>
            <person name="Galperin M.Y."/>
            <person name="Jogler C."/>
        </authorList>
    </citation>
    <scope>NUCLEOTIDE SEQUENCE [LARGE SCALE GENOMIC DNA]</scope>
    <source>
        <strain evidence="10 11">Mal52</strain>
    </source>
</reference>
<evidence type="ECO:0000259" key="9">
    <source>
        <dbReference type="PROSITE" id="PS50109"/>
    </source>
</evidence>
<dbReference type="InterPro" id="IPR003661">
    <property type="entry name" value="HisK_dim/P_dom"/>
</dbReference>
<dbReference type="InterPro" id="IPR036890">
    <property type="entry name" value="HATPase_C_sf"/>
</dbReference>
<dbReference type="InterPro" id="IPR003594">
    <property type="entry name" value="HATPase_dom"/>
</dbReference>
<dbReference type="PANTHER" id="PTHR43065">
    <property type="entry name" value="SENSOR HISTIDINE KINASE"/>
    <property type="match status" value="1"/>
</dbReference>
<dbReference type="SUPFAM" id="SSF47384">
    <property type="entry name" value="Homodimeric domain of signal transducing histidine kinase"/>
    <property type="match status" value="1"/>
</dbReference>
<dbReference type="AlphaFoldDB" id="A0A517ZXN1"/>
<dbReference type="Proteomes" id="UP000319383">
    <property type="component" value="Chromosome"/>
</dbReference>
<dbReference type="Gene3D" id="3.30.565.10">
    <property type="entry name" value="Histidine kinase-like ATPase, C-terminal domain"/>
    <property type="match status" value="1"/>
</dbReference>
<keyword evidence="5" id="KW-0547">Nucleotide-binding</keyword>
<dbReference type="GO" id="GO:0005524">
    <property type="term" value="F:ATP binding"/>
    <property type="evidence" value="ECO:0007669"/>
    <property type="project" value="UniProtKB-KW"/>
</dbReference>
<dbReference type="SMART" id="SM00388">
    <property type="entry name" value="HisKA"/>
    <property type="match status" value="1"/>
</dbReference>
<evidence type="ECO:0000256" key="8">
    <source>
        <dbReference type="ARBA" id="ARBA00023012"/>
    </source>
</evidence>
<dbReference type="GO" id="GO:0000155">
    <property type="term" value="F:phosphorelay sensor kinase activity"/>
    <property type="evidence" value="ECO:0007669"/>
    <property type="project" value="InterPro"/>
</dbReference>
<evidence type="ECO:0000256" key="1">
    <source>
        <dbReference type="ARBA" id="ARBA00000085"/>
    </source>
</evidence>
<evidence type="ECO:0000256" key="4">
    <source>
        <dbReference type="ARBA" id="ARBA00022679"/>
    </source>
</evidence>
<dbReference type="Gene3D" id="1.10.287.130">
    <property type="match status" value="1"/>
</dbReference>
<evidence type="ECO:0000256" key="5">
    <source>
        <dbReference type="ARBA" id="ARBA00022741"/>
    </source>
</evidence>
<dbReference type="InterPro" id="IPR004358">
    <property type="entry name" value="Sig_transdc_His_kin-like_C"/>
</dbReference>
<evidence type="ECO:0000313" key="10">
    <source>
        <dbReference type="EMBL" id="QDU47244.1"/>
    </source>
</evidence>
<accession>A0A517ZXN1</accession>
<evidence type="ECO:0000256" key="6">
    <source>
        <dbReference type="ARBA" id="ARBA00022777"/>
    </source>
</evidence>
<evidence type="ECO:0000256" key="3">
    <source>
        <dbReference type="ARBA" id="ARBA00022553"/>
    </source>
</evidence>
<protein>
    <recommendedName>
        <fullName evidence="2">histidine kinase</fullName>
        <ecNumber evidence="2">2.7.13.3</ecNumber>
    </recommendedName>
</protein>
<dbReference type="RefSeq" id="WP_231962461.1">
    <property type="nucleotide sequence ID" value="NZ_CP036276.1"/>
</dbReference>
<evidence type="ECO:0000256" key="2">
    <source>
        <dbReference type="ARBA" id="ARBA00012438"/>
    </source>
</evidence>
<keyword evidence="11" id="KW-1185">Reference proteome</keyword>
<evidence type="ECO:0000256" key="7">
    <source>
        <dbReference type="ARBA" id="ARBA00022840"/>
    </source>
</evidence>
<evidence type="ECO:0000313" key="11">
    <source>
        <dbReference type="Proteomes" id="UP000319383"/>
    </source>
</evidence>
<keyword evidence="3" id="KW-0597">Phosphoprotein</keyword>
<dbReference type="KEGG" id="sdyn:Mal52_57720"/>
<keyword evidence="4 10" id="KW-0808">Transferase</keyword>
<dbReference type="PANTHER" id="PTHR43065:SF46">
    <property type="entry name" value="C4-DICARBOXYLATE TRANSPORT SENSOR PROTEIN DCTB"/>
    <property type="match status" value="1"/>
</dbReference>
<sequence>MAAESMNAAEQQRLLDQYEEIAALAGGLAHEIKNPLSTILLSLELLQEDIVESEVANGHRMLRKVETVQRECQHLQSILEEFLNFARMGEIDLAPADLNEVISEFVEFYKAEAAEQNVEISPHFQSNIPHVRLDRALFRQVLMNFALNAQQAMPEGGLLELQTYTRDGEVLLDLIDNGVGMSPATVEKMFQVFYSTKSGGSGLGLPTARKIVQAHGGRIAVDSEPGRGTRFTIALPAAD</sequence>
<dbReference type="Pfam" id="PF02518">
    <property type="entry name" value="HATPase_c"/>
    <property type="match status" value="1"/>
</dbReference>